<evidence type="ECO:0000259" key="6">
    <source>
        <dbReference type="Pfam" id="PF02782"/>
    </source>
</evidence>
<dbReference type="Proteomes" id="UP001595979">
    <property type="component" value="Unassembled WGS sequence"/>
</dbReference>
<dbReference type="PANTHER" id="PTHR43095">
    <property type="entry name" value="SUGAR KINASE"/>
    <property type="match status" value="1"/>
</dbReference>
<comment type="similarity">
    <text evidence="1 4">Belongs to the FGGY kinase family.</text>
</comment>
<evidence type="ECO:0000313" key="8">
    <source>
        <dbReference type="Proteomes" id="UP001595979"/>
    </source>
</evidence>
<dbReference type="RefSeq" id="WP_380046311.1">
    <property type="nucleotide sequence ID" value="NZ_JBHSOH010000004.1"/>
</dbReference>
<organism evidence="7 8">
    <name type="scientific">Deinococcus petrolearius</name>
    <dbReference type="NCBI Taxonomy" id="1751295"/>
    <lineage>
        <taxon>Bacteria</taxon>
        <taxon>Thermotogati</taxon>
        <taxon>Deinococcota</taxon>
        <taxon>Deinococci</taxon>
        <taxon>Deinococcales</taxon>
        <taxon>Deinococcaceae</taxon>
        <taxon>Deinococcus</taxon>
    </lineage>
</organism>
<accession>A0ABW1DH20</accession>
<proteinExistence type="inferred from homology"/>
<dbReference type="PIRSF" id="PIRSF000538">
    <property type="entry name" value="GlpK"/>
    <property type="match status" value="1"/>
</dbReference>
<sequence length="494" mass="52236">MDVGTSSSKGVLVNLAGEILRQKVVPHGVSMPAPGHVEQDADAVWWADVQEIVRDLLSDGGAERVAGVALSAIGPTLLPLDAAGQPLRPGILYGVDTRAQDQIAALEAELGADTIFAHSGMALTSQAIGPKIRWLREQEPEVWARTATLTTASSYLVYRLTGEHVVDHHTGAHSMPLYDPQARAWSGRFAGAVLGDKGLDALPRLAWSDEVAGHVTPEAAALTGLRAGTPVAVGTVDALSEAISVGVTQPGDLMVMYGSTTFFVLVQDAPTPDPRVWSVGGAFAGQVNLAAGMGTTGSLTRWFVDEFARELPTGDAYDELFAQAGALAPGADGLLLLPYFSGERTPINDPQARGVVAGLTLSHRREHLFRAALEGVGFGVRHNIGAFRDLGADVRRVVAVGGGARTHTWLQIVSDISGEVQELPRVTVGASYGDAFLAGLAAGVLERGDLARWVRPDRTVTPDPAVRAEYDRLYGLYRRLYEQTRSTVHALGAG</sequence>
<name>A0ABW1DH20_9DEIO</name>
<evidence type="ECO:0000256" key="2">
    <source>
        <dbReference type="ARBA" id="ARBA00022679"/>
    </source>
</evidence>
<evidence type="ECO:0000259" key="5">
    <source>
        <dbReference type="Pfam" id="PF00370"/>
    </source>
</evidence>
<comment type="caution">
    <text evidence="7">The sequence shown here is derived from an EMBL/GenBank/DDBJ whole genome shotgun (WGS) entry which is preliminary data.</text>
</comment>
<dbReference type="PROSITE" id="PS00445">
    <property type="entry name" value="FGGY_KINASES_2"/>
    <property type="match status" value="1"/>
</dbReference>
<dbReference type="PANTHER" id="PTHR43095:SF5">
    <property type="entry name" value="XYLULOSE KINASE"/>
    <property type="match status" value="1"/>
</dbReference>
<dbReference type="EMBL" id="JBHSOH010000004">
    <property type="protein sequence ID" value="MFC5847293.1"/>
    <property type="molecule type" value="Genomic_DNA"/>
</dbReference>
<dbReference type="GO" id="GO:0016301">
    <property type="term" value="F:kinase activity"/>
    <property type="evidence" value="ECO:0007669"/>
    <property type="project" value="UniProtKB-KW"/>
</dbReference>
<feature type="domain" description="Carbohydrate kinase FGGY N-terminal" evidence="5">
    <location>
        <begin position="1"/>
        <end position="242"/>
    </location>
</feature>
<dbReference type="CDD" id="cd07804">
    <property type="entry name" value="ASKHA_NBD_FGGY_RrXK-like"/>
    <property type="match status" value="1"/>
</dbReference>
<dbReference type="SUPFAM" id="SSF53067">
    <property type="entry name" value="Actin-like ATPase domain"/>
    <property type="match status" value="2"/>
</dbReference>
<evidence type="ECO:0000256" key="4">
    <source>
        <dbReference type="RuleBase" id="RU003733"/>
    </source>
</evidence>
<protein>
    <submittedName>
        <fullName evidence="7">FGGY-family carbohydrate kinase</fullName>
        <ecNumber evidence="7">2.7.1.-</ecNumber>
    </submittedName>
</protein>
<dbReference type="InterPro" id="IPR018485">
    <property type="entry name" value="FGGY_C"/>
</dbReference>
<evidence type="ECO:0000256" key="1">
    <source>
        <dbReference type="ARBA" id="ARBA00009156"/>
    </source>
</evidence>
<dbReference type="InterPro" id="IPR000577">
    <property type="entry name" value="Carb_kinase_FGGY"/>
</dbReference>
<reference evidence="8" key="1">
    <citation type="journal article" date="2019" name="Int. J. Syst. Evol. Microbiol.">
        <title>The Global Catalogue of Microorganisms (GCM) 10K type strain sequencing project: providing services to taxonomists for standard genome sequencing and annotation.</title>
        <authorList>
            <consortium name="The Broad Institute Genomics Platform"/>
            <consortium name="The Broad Institute Genome Sequencing Center for Infectious Disease"/>
            <person name="Wu L."/>
            <person name="Ma J."/>
        </authorList>
    </citation>
    <scope>NUCLEOTIDE SEQUENCE [LARGE SCALE GENOMIC DNA]</scope>
    <source>
        <strain evidence="8">CGMCC 1.15053</strain>
    </source>
</reference>
<dbReference type="Pfam" id="PF00370">
    <property type="entry name" value="FGGY_N"/>
    <property type="match status" value="1"/>
</dbReference>
<dbReference type="InterPro" id="IPR018483">
    <property type="entry name" value="Carb_kinase_FGGY_CS"/>
</dbReference>
<keyword evidence="8" id="KW-1185">Reference proteome</keyword>
<dbReference type="InterPro" id="IPR018484">
    <property type="entry name" value="FGGY_N"/>
</dbReference>
<dbReference type="EC" id="2.7.1.-" evidence="7"/>
<gene>
    <name evidence="7" type="ORF">ACFPQ6_03130</name>
</gene>
<keyword evidence="2 4" id="KW-0808">Transferase</keyword>
<evidence type="ECO:0000256" key="3">
    <source>
        <dbReference type="ARBA" id="ARBA00022777"/>
    </source>
</evidence>
<dbReference type="Pfam" id="PF02782">
    <property type="entry name" value="FGGY_C"/>
    <property type="match status" value="1"/>
</dbReference>
<dbReference type="Gene3D" id="3.30.420.40">
    <property type="match status" value="2"/>
</dbReference>
<keyword evidence="3 4" id="KW-0418">Kinase</keyword>
<dbReference type="InterPro" id="IPR043129">
    <property type="entry name" value="ATPase_NBD"/>
</dbReference>
<dbReference type="InterPro" id="IPR050406">
    <property type="entry name" value="FGGY_Carb_Kinase"/>
</dbReference>
<feature type="domain" description="Carbohydrate kinase FGGY C-terminal" evidence="6">
    <location>
        <begin position="254"/>
        <end position="442"/>
    </location>
</feature>
<evidence type="ECO:0000313" key="7">
    <source>
        <dbReference type="EMBL" id="MFC5847293.1"/>
    </source>
</evidence>